<dbReference type="Ensembl" id="ENSSSCT00045026092.1">
    <property type="protein sequence ID" value="ENSSSCP00045018015.1"/>
    <property type="gene ID" value="ENSSSCG00045014959.1"/>
</dbReference>
<dbReference type="PIRSF" id="PIRSF001247">
    <property type="entry name" value="Protein-arginine_deiminase"/>
    <property type="match status" value="1"/>
</dbReference>
<comment type="function">
    <text evidence="4">Catalyzes the deimination of arginine residues of proteins.</text>
</comment>
<dbReference type="Pfam" id="PF03068">
    <property type="entry name" value="PAD"/>
    <property type="match status" value="1"/>
</dbReference>
<dbReference type="GO" id="GO:0005737">
    <property type="term" value="C:cytoplasm"/>
    <property type="evidence" value="ECO:0007669"/>
    <property type="project" value="UniProtKB-SubCell"/>
</dbReference>
<comment type="similarity">
    <text evidence="2">Belongs to the protein arginine deiminase family.</text>
</comment>
<evidence type="ECO:0000313" key="10">
    <source>
        <dbReference type="Proteomes" id="UP000694728"/>
    </source>
</evidence>
<feature type="active site" evidence="5">
    <location>
        <position position="627"/>
    </location>
</feature>
<organism evidence="9 10">
    <name type="scientific">Sus scrofa</name>
    <name type="common">Pig</name>
    <dbReference type="NCBI Taxonomy" id="9823"/>
    <lineage>
        <taxon>Eukaryota</taxon>
        <taxon>Metazoa</taxon>
        <taxon>Chordata</taxon>
        <taxon>Craniata</taxon>
        <taxon>Vertebrata</taxon>
        <taxon>Euteleostomi</taxon>
        <taxon>Mammalia</taxon>
        <taxon>Eutheria</taxon>
        <taxon>Laurasiatheria</taxon>
        <taxon>Artiodactyla</taxon>
        <taxon>Suina</taxon>
        <taxon>Suidae</taxon>
        <taxon>Sus</taxon>
    </lineage>
</organism>
<feature type="domain" description="Protein-arginine deiminase (PAD) central" evidence="8">
    <location>
        <begin position="116"/>
        <end position="187"/>
    </location>
</feature>
<reference evidence="9" key="1">
    <citation type="submission" date="2025-08" db="UniProtKB">
        <authorList>
            <consortium name="Ensembl"/>
        </authorList>
    </citation>
    <scope>IDENTIFICATION</scope>
</reference>
<feature type="active site" evidence="5">
    <location>
        <position position="331"/>
    </location>
</feature>
<sequence length="645" mass="73366">MLRERTVRLQYGSRVEAVYVLGTHLWTDVYSAAPAGAQTFSLKHSERVRVEVVHDGQAEEVATNGKQRWPLSPSTTLRLTMNQASTEASSDKVTVNYYEEEGITPIDQAGLFLTAIEISLDVDADRDGVVEKNNPKKASWTWGPEGQGAILLVNCDRDTPWLSKEDCSDEKVYSKEALRGIKKLLLELHRVLPPCPWQYPFFGQRYIHILGRQKLYHVVKYTGGSAELLFFVEGLRFPDESFSGLVSIHVSLLEYMAEEIPLTPIFTDTVTFRVAPWIMTPNILPPVSVFVCCMKDNYLFLKEVKNLVEKTNCELKVCFQYMNRGDRWIQDEIEFGYIEAPHKGFPVVLDSPRDGSLKDFPVKQLLGPDFGYVTREPLFEPVTSLDSFGNLEVSPPVTVNGKTYPLGRILIGSSFPLSGGRRMTKVVRDFLQAQQVQAPVELYSDWLTVGHVDEFMTFVPIPGTKKFRMLMASTSACYKLFREKQKEGHGEAIMFKGLGGMSSKRITINKILSNESLVQENQYFQRCLDWNRDILKKELGLTEQDIIDLPALFKMDDNRQARAFFPNMVNMIVLDKDLGIPKPFGPQVEEVCCLETHVRSLLEPLGLCCTFVDDISAYHKFLGEVHCGTNVRRKPFPFKWWHMVP</sequence>
<accession>A0A8D1HF67</accession>
<dbReference type="SUPFAM" id="SSF110083">
    <property type="entry name" value="Peptidylarginine deiminase Pad4, middle domain"/>
    <property type="match status" value="1"/>
</dbReference>
<feature type="domain" description="Protein-arginine deiminase (PAD) N-terminal" evidence="7">
    <location>
        <begin position="1"/>
        <end position="114"/>
    </location>
</feature>
<dbReference type="CDD" id="cd04214">
    <property type="entry name" value="PAD_N"/>
    <property type="match status" value="1"/>
</dbReference>
<name>A0A8D1HF67_PIG</name>
<feature type="domain" description="Protein-arginine deiminase C-terminal" evidence="6">
    <location>
        <begin position="265"/>
        <end position="642"/>
    </location>
</feature>
<dbReference type="Proteomes" id="UP000694728">
    <property type="component" value="Unplaced"/>
</dbReference>
<dbReference type="Pfam" id="PF08527">
    <property type="entry name" value="PAD_M"/>
    <property type="match status" value="2"/>
</dbReference>
<dbReference type="InterPro" id="IPR036556">
    <property type="entry name" value="PAD_central_sf"/>
</dbReference>
<dbReference type="PANTHER" id="PTHR10837">
    <property type="entry name" value="PEPTIDYLARGININE DEIMINASE"/>
    <property type="match status" value="1"/>
</dbReference>
<evidence type="ECO:0000256" key="5">
    <source>
        <dbReference type="PIRSR" id="PIRSR001247-1"/>
    </source>
</evidence>
<proteinExistence type="inferred from homology"/>
<dbReference type="AlphaFoldDB" id="A0A8D1HF67"/>
<evidence type="ECO:0000256" key="1">
    <source>
        <dbReference type="ARBA" id="ARBA00004496"/>
    </source>
</evidence>
<dbReference type="Gene3D" id="3.75.10.10">
    <property type="entry name" value="L-arginine/glycine Amidinotransferase, Chain A"/>
    <property type="match status" value="1"/>
</dbReference>
<dbReference type="SUPFAM" id="SSF55909">
    <property type="entry name" value="Pentein"/>
    <property type="match status" value="1"/>
</dbReference>
<dbReference type="FunFam" id="2.60.40.1860:FF:000001">
    <property type="entry name" value="Protein-arginine deiminase type-2"/>
    <property type="match status" value="1"/>
</dbReference>
<dbReference type="Gene3D" id="2.60.40.1860">
    <property type="entry name" value="Protein-arginine deiminase, N-terminal domain"/>
    <property type="match status" value="1"/>
</dbReference>
<dbReference type="PANTHER" id="PTHR10837:SF12">
    <property type="entry name" value="PROTEIN-ARGININE DEIMINASE TYPE-2"/>
    <property type="match status" value="1"/>
</dbReference>
<dbReference type="InterPro" id="IPR013530">
    <property type="entry name" value="PAD_C"/>
</dbReference>
<protein>
    <submittedName>
        <fullName evidence="9">Peptidyl arginine deiminase 2</fullName>
    </submittedName>
</protein>
<evidence type="ECO:0000259" key="7">
    <source>
        <dbReference type="Pfam" id="PF08526"/>
    </source>
</evidence>
<feature type="active site" evidence="5">
    <location>
        <position position="453"/>
    </location>
</feature>
<evidence type="ECO:0000313" key="9">
    <source>
        <dbReference type="Ensembl" id="ENSSSCP00045018015.1"/>
    </source>
</evidence>
<evidence type="ECO:0000256" key="2">
    <source>
        <dbReference type="ARBA" id="ARBA00008166"/>
    </source>
</evidence>
<dbReference type="InterPro" id="IPR013732">
    <property type="entry name" value="PAD_N"/>
</dbReference>
<evidence type="ECO:0000259" key="6">
    <source>
        <dbReference type="Pfam" id="PF03068"/>
    </source>
</evidence>
<feature type="domain" description="Protein-arginine deiminase (PAD) central" evidence="8">
    <location>
        <begin position="201"/>
        <end position="254"/>
    </location>
</feature>
<dbReference type="InterPro" id="IPR004303">
    <property type="entry name" value="PAD"/>
</dbReference>
<evidence type="ECO:0000256" key="3">
    <source>
        <dbReference type="ARBA" id="ARBA00022490"/>
    </source>
</evidence>
<dbReference type="FunFam" id="3.75.10.10:FF:000003">
    <property type="entry name" value="Protein-arginine deiminase type-2"/>
    <property type="match status" value="1"/>
</dbReference>
<dbReference type="GO" id="GO:0005509">
    <property type="term" value="F:calcium ion binding"/>
    <property type="evidence" value="ECO:0007669"/>
    <property type="project" value="InterPro"/>
</dbReference>
<dbReference type="InterPro" id="IPR038685">
    <property type="entry name" value="PAD_N_sf"/>
</dbReference>
<gene>
    <name evidence="9" type="primary">PADI2</name>
</gene>
<evidence type="ECO:0000256" key="4">
    <source>
        <dbReference type="ARBA" id="ARBA00057234"/>
    </source>
</evidence>
<dbReference type="Pfam" id="PF08526">
    <property type="entry name" value="PAD_N"/>
    <property type="match status" value="1"/>
</dbReference>
<dbReference type="SUPFAM" id="SSF49503">
    <property type="entry name" value="Cupredoxins"/>
    <property type="match status" value="1"/>
</dbReference>
<feature type="active site" evidence="5">
    <location>
        <position position="451"/>
    </location>
</feature>
<dbReference type="GO" id="GO:0004668">
    <property type="term" value="F:protein-arginine deiminase activity"/>
    <property type="evidence" value="ECO:0007669"/>
    <property type="project" value="InterPro"/>
</dbReference>
<comment type="subcellular location">
    <subcellularLocation>
        <location evidence="1">Cytoplasm</location>
    </subcellularLocation>
</comment>
<evidence type="ECO:0000259" key="8">
    <source>
        <dbReference type="Pfam" id="PF08527"/>
    </source>
</evidence>
<dbReference type="Gene3D" id="2.60.40.1700">
    <property type="entry name" value="Protein-arginine deiminase, central domain"/>
    <property type="match status" value="2"/>
</dbReference>
<dbReference type="InterPro" id="IPR013733">
    <property type="entry name" value="Prot_Arg_deaminase_cen_dom"/>
</dbReference>
<keyword evidence="3" id="KW-0963">Cytoplasm</keyword>
<dbReference type="InterPro" id="IPR008972">
    <property type="entry name" value="Cupredoxin"/>
</dbReference>